<sequence>MSSQSRDGELAETTIAGLIQQPALRGPIDRASGDDVLCAADKPQAALPADLAFRRA</sequence>
<comment type="caution">
    <text evidence="1">The sequence shown here is derived from an EMBL/GenBank/DDBJ whole genome shotgun (WGS) entry which is preliminary data.</text>
</comment>
<accession>A0ABV8RPB2</accession>
<keyword evidence="2" id="KW-1185">Reference proteome</keyword>
<dbReference type="RefSeq" id="WP_379538204.1">
    <property type="nucleotide sequence ID" value="NZ_JBHSDR010000004.1"/>
</dbReference>
<dbReference type="Proteomes" id="UP001595828">
    <property type="component" value="Unassembled WGS sequence"/>
</dbReference>
<reference evidence="2" key="1">
    <citation type="journal article" date="2019" name="Int. J. Syst. Evol. Microbiol.">
        <title>The Global Catalogue of Microorganisms (GCM) 10K type strain sequencing project: providing services to taxonomists for standard genome sequencing and annotation.</title>
        <authorList>
            <consortium name="The Broad Institute Genomics Platform"/>
            <consortium name="The Broad Institute Genome Sequencing Center for Infectious Disease"/>
            <person name="Wu L."/>
            <person name="Ma J."/>
        </authorList>
    </citation>
    <scope>NUCLEOTIDE SEQUENCE [LARGE SCALE GENOMIC DNA]</scope>
    <source>
        <strain evidence="2">CGMCC 1.12989</strain>
    </source>
</reference>
<evidence type="ECO:0000313" key="1">
    <source>
        <dbReference type="EMBL" id="MFC4294710.1"/>
    </source>
</evidence>
<gene>
    <name evidence="1" type="ORF">ACFO0A_06510</name>
</gene>
<name>A0ABV8RPB2_9SPHN</name>
<organism evidence="1 2">
    <name type="scientific">Novosphingobium tardum</name>
    <dbReference type="NCBI Taxonomy" id="1538021"/>
    <lineage>
        <taxon>Bacteria</taxon>
        <taxon>Pseudomonadati</taxon>
        <taxon>Pseudomonadota</taxon>
        <taxon>Alphaproteobacteria</taxon>
        <taxon>Sphingomonadales</taxon>
        <taxon>Sphingomonadaceae</taxon>
        <taxon>Novosphingobium</taxon>
    </lineage>
</organism>
<proteinExistence type="predicted"/>
<dbReference type="EMBL" id="JBHSDR010000004">
    <property type="protein sequence ID" value="MFC4294710.1"/>
    <property type="molecule type" value="Genomic_DNA"/>
</dbReference>
<protein>
    <submittedName>
        <fullName evidence="1">Uncharacterized protein</fullName>
    </submittedName>
</protein>
<evidence type="ECO:0000313" key="2">
    <source>
        <dbReference type="Proteomes" id="UP001595828"/>
    </source>
</evidence>